<dbReference type="Pfam" id="PF08241">
    <property type="entry name" value="Methyltransf_11"/>
    <property type="match status" value="1"/>
</dbReference>
<dbReference type="PANTHER" id="PTHR42912">
    <property type="entry name" value="METHYLTRANSFERASE"/>
    <property type="match status" value="1"/>
</dbReference>
<dbReference type="Gene3D" id="3.40.50.150">
    <property type="entry name" value="Vaccinia Virus protein VP39"/>
    <property type="match status" value="1"/>
</dbReference>
<protein>
    <recommendedName>
        <fullName evidence="1">Methyltransferase type 11 domain-containing protein</fullName>
    </recommendedName>
</protein>
<dbReference type="EMBL" id="CAUJNA010001369">
    <property type="protein sequence ID" value="CAJ1386443.1"/>
    <property type="molecule type" value="Genomic_DNA"/>
</dbReference>
<evidence type="ECO:0000313" key="2">
    <source>
        <dbReference type="EMBL" id="CAJ1386443.1"/>
    </source>
</evidence>
<proteinExistence type="predicted"/>
<dbReference type="InterPro" id="IPR029063">
    <property type="entry name" value="SAM-dependent_MTases_sf"/>
</dbReference>
<name>A0AA36IET9_9DINO</name>
<keyword evidence="3" id="KW-1185">Reference proteome</keyword>
<dbReference type="InterPro" id="IPR050508">
    <property type="entry name" value="Methyltransf_Superfamily"/>
</dbReference>
<comment type="caution">
    <text evidence="2">The sequence shown here is derived from an EMBL/GenBank/DDBJ whole genome shotgun (WGS) entry which is preliminary data.</text>
</comment>
<dbReference type="GO" id="GO:0008757">
    <property type="term" value="F:S-adenosylmethionine-dependent methyltransferase activity"/>
    <property type="evidence" value="ECO:0007669"/>
    <property type="project" value="InterPro"/>
</dbReference>
<dbReference type="InterPro" id="IPR013216">
    <property type="entry name" value="Methyltransf_11"/>
</dbReference>
<dbReference type="SUPFAM" id="SSF53335">
    <property type="entry name" value="S-adenosyl-L-methionine-dependent methyltransferases"/>
    <property type="match status" value="1"/>
</dbReference>
<accession>A0AA36IET9</accession>
<dbReference type="PANTHER" id="PTHR42912:SF80">
    <property type="entry name" value="METHYLTRANSFERASE DOMAIN-CONTAINING PROTEIN"/>
    <property type="match status" value="1"/>
</dbReference>
<dbReference type="CDD" id="cd02440">
    <property type="entry name" value="AdoMet_MTases"/>
    <property type="match status" value="1"/>
</dbReference>
<reference evidence="2" key="1">
    <citation type="submission" date="2023-08" db="EMBL/GenBank/DDBJ databases">
        <authorList>
            <person name="Chen Y."/>
            <person name="Shah S."/>
            <person name="Dougan E. K."/>
            <person name="Thang M."/>
            <person name="Chan C."/>
        </authorList>
    </citation>
    <scope>NUCLEOTIDE SEQUENCE</scope>
</reference>
<dbReference type="AlphaFoldDB" id="A0AA36IET9"/>
<feature type="domain" description="Methyltransferase type 11" evidence="1">
    <location>
        <begin position="213"/>
        <end position="307"/>
    </location>
</feature>
<evidence type="ECO:0000259" key="1">
    <source>
        <dbReference type="Pfam" id="PF08241"/>
    </source>
</evidence>
<organism evidence="2 3">
    <name type="scientific">Effrenium voratum</name>
    <dbReference type="NCBI Taxonomy" id="2562239"/>
    <lineage>
        <taxon>Eukaryota</taxon>
        <taxon>Sar</taxon>
        <taxon>Alveolata</taxon>
        <taxon>Dinophyceae</taxon>
        <taxon>Suessiales</taxon>
        <taxon>Symbiodiniaceae</taxon>
        <taxon>Effrenium</taxon>
    </lineage>
</organism>
<gene>
    <name evidence="2" type="ORF">EVOR1521_LOCUS12794</name>
</gene>
<sequence length="374" mass="41130">MALNFVAPALPGTGALATGFKPKAQAPAAPLNSAGAVLATLPLAAVSRRSTREARTARLLGPKASAELLEKRGEVDAGLGTAESKPWEFLSGIAKDAARAWFVQRAEDRGVAWRFMVEKMQAQQQDLEAHYDRIHNESIEYPDYYTRSFHGYDEGNLSWRAAHELAPATQSMCLGYYDGMAWQDAQEEFRGGARRAIQDFWAAGADKDPETLLDLGCSGGFSSKEMSKAFPTTKVSGMDLSPYFLSVAKQCYPQIEFLHGNAESTGLPDESFDVVTLNFLLHELPLDASRKVLREASRLLKPGGVLAVLDVDPKQLSALPPFRRWAFQVTEPWCKDGEYFDLKLGPELEPLGFQDFQQIANDPVNSLALARKAL</sequence>
<evidence type="ECO:0000313" key="3">
    <source>
        <dbReference type="Proteomes" id="UP001178507"/>
    </source>
</evidence>
<dbReference type="Proteomes" id="UP001178507">
    <property type="component" value="Unassembled WGS sequence"/>
</dbReference>